<accession>A0ABM6RQH2</accession>
<reference evidence="2 3" key="1">
    <citation type="journal article" date="2019" name="Sci. Rep.">
        <title>Sulfobacillus thermotolerans: new insights into resistance and metabolic capacities of acidophilic chemolithotrophs.</title>
        <authorList>
            <person name="Panyushkina A.E."/>
            <person name="Babenko V.V."/>
            <person name="Nikitina A.S."/>
            <person name="Selezneva O.V."/>
            <person name="Tsaplina I.A."/>
            <person name="Letarova M.A."/>
            <person name="Kostryukova E.S."/>
            <person name="Letarov A.V."/>
        </authorList>
    </citation>
    <scope>NUCLEOTIDE SEQUENCE [LARGE SCALE GENOMIC DNA]</scope>
    <source>
        <strain evidence="2 3">Kr1</strain>
    </source>
</reference>
<name>A0ABM6RQH2_9FIRM</name>
<evidence type="ECO:0000313" key="2">
    <source>
        <dbReference type="EMBL" id="AUW93604.1"/>
    </source>
</evidence>
<dbReference type="PANTHER" id="PTHR43679">
    <property type="entry name" value="OCTANOYLTRANSFERASE LIPM-RELATED"/>
    <property type="match status" value="1"/>
</dbReference>
<keyword evidence="3" id="KW-1185">Reference proteome</keyword>
<dbReference type="PANTHER" id="PTHR43679:SF2">
    <property type="entry name" value="OCTANOYL-[GCVH]:PROTEIN N-OCTANOYLTRANSFERASE"/>
    <property type="match status" value="1"/>
</dbReference>
<organism evidence="2 3">
    <name type="scientific">Sulfobacillus thermotolerans</name>
    <dbReference type="NCBI Taxonomy" id="338644"/>
    <lineage>
        <taxon>Bacteria</taxon>
        <taxon>Bacillati</taxon>
        <taxon>Bacillota</taxon>
        <taxon>Clostridia</taxon>
        <taxon>Eubacteriales</taxon>
        <taxon>Clostridiales Family XVII. Incertae Sedis</taxon>
        <taxon>Sulfobacillus</taxon>
    </lineage>
</organism>
<dbReference type="Gene3D" id="3.30.930.10">
    <property type="entry name" value="Bira Bifunctional Protein, Domain 2"/>
    <property type="match status" value="1"/>
</dbReference>
<dbReference type="SUPFAM" id="SSF55681">
    <property type="entry name" value="Class II aaRS and biotin synthetases"/>
    <property type="match status" value="1"/>
</dbReference>
<dbReference type="GO" id="GO:0016874">
    <property type="term" value="F:ligase activity"/>
    <property type="evidence" value="ECO:0007669"/>
    <property type="project" value="UniProtKB-KW"/>
</dbReference>
<dbReference type="PROSITE" id="PS51733">
    <property type="entry name" value="BPL_LPL_CATALYTIC"/>
    <property type="match status" value="1"/>
</dbReference>
<sequence length="369" mass="41159">MRYVNLGVVDARWSQAVYHALAHRMKSNDEPTLVTVSPNRPYVCVGYHQLASREIDRVYCEQHNIPVGRRWVGGGAVYLDQGQVFWHLILPKVSGTIDQLYRRVLSVPIATYQAMGIEATFRPVNDIVVGPRKIGGTGASTIGIATVVVGSLMWDFNMSLMARVLRVPSEKFRDKMVKSLEDYMTTISRELRSVPDRSRVTDDLVERFAALLGEPVHSSVLTAGEVQEMERLADELFSPTFVYGAEHGLIEAGVKIRSGVYVHEGVIKAPGGLVRFIYRDNEGVFEQVSLSGDFFLTPWNSPALAEWEKSFEGQPINHETIQRKAQELFDAVSISGVRPEHIVACFLEAQKRRVTDDPSNSVTLKGGLL</sequence>
<dbReference type="Proteomes" id="UP000325292">
    <property type="component" value="Chromosome"/>
</dbReference>
<protein>
    <submittedName>
        <fullName evidence="2">Ligase</fullName>
    </submittedName>
</protein>
<dbReference type="EMBL" id="CP019454">
    <property type="protein sequence ID" value="AUW93604.1"/>
    <property type="molecule type" value="Genomic_DNA"/>
</dbReference>
<evidence type="ECO:0000259" key="1">
    <source>
        <dbReference type="PROSITE" id="PS51733"/>
    </source>
</evidence>
<dbReference type="InterPro" id="IPR045864">
    <property type="entry name" value="aa-tRNA-synth_II/BPL/LPL"/>
</dbReference>
<dbReference type="Gene3D" id="3.30.390.50">
    <property type="entry name" value="CO dehydrogenase flavoprotein, C-terminal domain"/>
    <property type="match status" value="1"/>
</dbReference>
<dbReference type="CDD" id="cd16443">
    <property type="entry name" value="LplA"/>
    <property type="match status" value="1"/>
</dbReference>
<evidence type="ECO:0000313" key="3">
    <source>
        <dbReference type="Proteomes" id="UP000325292"/>
    </source>
</evidence>
<proteinExistence type="predicted"/>
<feature type="domain" description="BPL/LPL catalytic" evidence="1">
    <location>
        <begin position="27"/>
        <end position="216"/>
    </location>
</feature>
<keyword evidence="2" id="KW-0436">Ligase</keyword>
<dbReference type="Pfam" id="PF21948">
    <property type="entry name" value="LplA-B_cat"/>
    <property type="match status" value="1"/>
</dbReference>
<dbReference type="InterPro" id="IPR050664">
    <property type="entry name" value="Octanoyltrans_LipM/LipL"/>
</dbReference>
<dbReference type="InterPro" id="IPR004143">
    <property type="entry name" value="BPL_LPL_catalytic"/>
</dbReference>
<gene>
    <name evidence="2" type="ORF">BXT84_06320</name>
</gene>